<feature type="non-terminal residue" evidence="2">
    <location>
        <position position="1"/>
    </location>
</feature>
<dbReference type="GO" id="GO:0035556">
    <property type="term" value="P:intracellular signal transduction"/>
    <property type="evidence" value="ECO:0007669"/>
    <property type="project" value="InterPro"/>
</dbReference>
<dbReference type="InterPro" id="IPR011993">
    <property type="entry name" value="PH-like_dom_sf"/>
</dbReference>
<dbReference type="PANTHER" id="PTHR10337">
    <property type="entry name" value="SHC TRANSFORMING PROTEIN"/>
    <property type="match status" value="1"/>
</dbReference>
<protein>
    <recommendedName>
        <fullName evidence="1">PID domain-containing protein</fullName>
    </recommendedName>
</protein>
<gene>
    <name evidence="2" type="ORF">QYT958_LOCUS45022</name>
</gene>
<name>A0A822ER79_9BILA</name>
<dbReference type="GO" id="GO:0019901">
    <property type="term" value="F:protein kinase binding"/>
    <property type="evidence" value="ECO:0007669"/>
    <property type="project" value="TreeGrafter"/>
</dbReference>
<accession>A0A822ER79</accession>
<dbReference type="InterPro" id="IPR006020">
    <property type="entry name" value="PTB/PI_dom"/>
</dbReference>
<dbReference type="AlphaFoldDB" id="A0A822ER79"/>
<feature type="domain" description="PID" evidence="1">
    <location>
        <begin position="1"/>
        <end position="61"/>
    </location>
</feature>
<proteinExistence type="predicted"/>
<dbReference type="Pfam" id="PF00640">
    <property type="entry name" value="PID"/>
    <property type="match status" value="1"/>
</dbReference>
<comment type="caution">
    <text evidence="2">The sequence shown here is derived from an EMBL/GenBank/DDBJ whole genome shotgun (WGS) entry which is preliminary data.</text>
</comment>
<dbReference type="Proteomes" id="UP000663848">
    <property type="component" value="Unassembled WGS sequence"/>
</dbReference>
<evidence type="ECO:0000313" key="3">
    <source>
        <dbReference type="Proteomes" id="UP000663848"/>
    </source>
</evidence>
<dbReference type="InterPro" id="IPR051235">
    <property type="entry name" value="CEP152/SHC-Transforming"/>
</dbReference>
<dbReference type="PRINTS" id="PR00629">
    <property type="entry name" value="SHCPIDOMAIN"/>
</dbReference>
<dbReference type="InterPro" id="IPR006019">
    <property type="entry name" value="PID_Shc-like"/>
</dbReference>
<organism evidence="2 3">
    <name type="scientific">Rotaria socialis</name>
    <dbReference type="NCBI Taxonomy" id="392032"/>
    <lineage>
        <taxon>Eukaryota</taxon>
        <taxon>Metazoa</taxon>
        <taxon>Spiralia</taxon>
        <taxon>Gnathifera</taxon>
        <taxon>Rotifera</taxon>
        <taxon>Eurotatoria</taxon>
        <taxon>Bdelloidea</taxon>
        <taxon>Philodinida</taxon>
        <taxon>Philodinidae</taxon>
        <taxon>Rotaria</taxon>
    </lineage>
</organism>
<dbReference type="SUPFAM" id="SSF50729">
    <property type="entry name" value="PH domain-like"/>
    <property type="match status" value="1"/>
</dbReference>
<dbReference type="Gene3D" id="2.30.29.30">
    <property type="entry name" value="Pleckstrin-homology domain (PH domain)/Phosphotyrosine-binding domain (PTB)"/>
    <property type="match status" value="1"/>
</dbReference>
<evidence type="ECO:0000313" key="2">
    <source>
        <dbReference type="EMBL" id="CAF5104328.1"/>
    </source>
</evidence>
<feature type="non-terminal residue" evidence="2">
    <location>
        <position position="61"/>
    </location>
</feature>
<sequence length="61" mass="6913">VQLTINTDSLILKRSHDSQILYSHKMEGISFASAGEHDTKDYIAYVAKDNMNRRSCHVLSC</sequence>
<evidence type="ECO:0000259" key="1">
    <source>
        <dbReference type="PROSITE" id="PS01179"/>
    </source>
</evidence>
<reference evidence="2" key="1">
    <citation type="submission" date="2021-02" db="EMBL/GenBank/DDBJ databases">
        <authorList>
            <person name="Nowell W R."/>
        </authorList>
    </citation>
    <scope>NUCLEOTIDE SEQUENCE</scope>
</reference>
<dbReference type="PANTHER" id="PTHR10337:SF11">
    <property type="entry name" value="DSHC PROTEIN"/>
    <property type="match status" value="1"/>
</dbReference>
<dbReference type="PROSITE" id="PS01179">
    <property type="entry name" value="PID"/>
    <property type="match status" value="1"/>
</dbReference>
<dbReference type="EMBL" id="CAJOBR010072637">
    <property type="protein sequence ID" value="CAF5104328.1"/>
    <property type="molecule type" value="Genomic_DNA"/>
</dbReference>